<protein>
    <submittedName>
        <fullName evidence="1">Uncharacterized protein</fullName>
    </submittedName>
</protein>
<sequence length="25" mass="2707">MPIPAIVAAILPTIIEKVFGKKTKQ</sequence>
<dbReference type="EMBL" id="LAZR01067031">
    <property type="protein sequence ID" value="KKK52401.1"/>
    <property type="molecule type" value="Genomic_DNA"/>
</dbReference>
<dbReference type="AlphaFoldDB" id="A0A0F8YWN6"/>
<reference evidence="1" key="1">
    <citation type="journal article" date="2015" name="Nature">
        <title>Complex archaea that bridge the gap between prokaryotes and eukaryotes.</title>
        <authorList>
            <person name="Spang A."/>
            <person name="Saw J.H."/>
            <person name="Jorgensen S.L."/>
            <person name="Zaremba-Niedzwiedzka K."/>
            <person name="Martijn J."/>
            <person name="Lind A.E."/>
            <person name="van Eijk R."/>
            <person name="Schleper C."/>
            <person name="Guy L."/>
            <person name="Ettema T.J."/>
        </authorList>
    </citation>
    <scope>NUCLEOTIDE SEQUENCE</scope>
</reference>
<organism evidence="1">
    <name type="scientific">marine sediment metagenome</name>
    <dbReference type="NCBI Taxonomy" id="412755"/>
    <lineage>
        <taxon>unclassified sequences</taxon>
        <taxon>metagenomes</taxon>
        <taxon>ecological metagenomes</taxon>
    </lineage>
</organism>
<feature type="non-terminal residue" evidence="1">
    <location>
        <position position="25"/>
    </location>
</feature>
<accession>A0A0F8YWN6</accession>
<evidence type="ECO:0000313" key="1">
    <source>
        <dbReference type="EMBL" id="KKK52401.1"/>
    </source>
</evidence>
<comment type="caution">
    <text evidence="1">The sequence shown here is derived from an EMBL/GenBank/DDBJ whole genome shotgun (WGS) entry which is preliminary data.</text>
</comment>
<name>A0A0F8YWN6_9ZZZZ</name>
<proteinExistence type="predicted"/>
<gene>
    <name evidence="1" type="ORF">LCGC14_3105320</name>
</gene>